<dbReference type="Proteomes" id="UP001164803">
    <property type="component" value="Chromosome"/>
</dbReference>
<feature type="domain" description="ABC transporter" evidence="14">
    <location>
        <begin position="274"/>
        <end position="501"/>
    </location>
</feature>
<feature type="transmembrane region" description="Helical" evidence="13">
    <location>
        <begin position="579"/>
        <end position="595"/>
    </location>
</feature>
<dbReference type="Pfam" id="PF00005">
    <property type="entry name" value="ABC_tran"/>
    <property type="match status" value="2"/>
</dbReference>
<evidence type="ECO:0000256" key="9">
    <source>
        <dbReference type="ARBA" id="ARBA00022967"/>
    </source>
</evidence>
<dbReference type="InterPro" id="IPR027417">
    <property type="entry name" value="P-loop_NTPase"/>
</dbReference>
<reference evidence="15" key="1">
    <citation type="submission" date="2022-08" db="EMBL/GenBank/DDBJ databases">
        <title>Alicyclobacillus dauci DSM2870, complete genome.</title>
        <authorList>
            <person name="Wang Q."/>
            <person name="Cai R."/>
            <person name="Wang Z."/>
        </authorList>
    </citation>
    <scope>NUCLEOTIDE SEQUENCE</scope>
    <source>
        <strain evidence="15">DSM 28700</strain>
    </source>
</reference>
<dbReference type="InterPro" id="IPR017871">
    <property type="entry name" value="ABC_transporter-like_CS"/>
</dbReference>
<accession>A0ABY6YZ82</accession>
<comment type="similarity">
    <text evidence="3">Belongs to the ABC transporter superfamily.</text>
</comment>
<dbReference type="SUPFAM" id="SSF52540">
    <property type="entry name" value="P-loop containing nucleoside triphosphate hydrolases"/>
    <property type="match status" value="2"/>
</dbReference>
<evidence type="ECO:0000256" key="7">
    <source>
        <dbReference type="ARBA" id="ARBA00022741"/>
    </source>
</evidence>
<evidence type="ECO:0000313" key="16">
    <source>
        <dbReference type="Proteomes" id="UP001164803"/>
    </source>
</evidence>
<evidence type="ECO:0000259" key="14">
    <source>
        <dbReference type="PROSITE" id="PS50893"/>
    </source>
</evidence>
<comment type="subcellular location">
    <subcellularLocation>
        <location evidence="2">Cell membrane</location>
        <topology evidence="2">Peripheral membrane protein</topology>
    </subcellularLocation>
    <subcellularLocation>
        <location evidence="1">Membrane</location>
        <topology evidence="1">Multi-pass membrane protein</topology>
    </subcellularLocation>
</comment>
<feature type="transmembrane region" description="Helical" evidence="13">
    <location>
        <begin position="602"/>
        <end position="622"/>
    </location>
</feature>
<dbReference type="PANTHER" id="PTHR43553:SF19">
    <property type="entry name" value="HMP_THIAMINE IMPORT ATP-BINDING PROTEIN YKOD-RELATED"/>
    <property type="match status" value="1"/>
</dbReference>
<proteinExistence type="inferred from homology"/>
<protein>
    <submittedName>
        <fullName evidence="15">ATP-binding cassette domain-containing protein</fullName>
    </submittedName>
</protein>
<dbReference type="InterPro" id="IPR050095">
    <property type="entry name" value="ECF_ABC_transporter_ATP-bd"/>
</dbReference>
<evidence type="ECO:0000256" key="4">
    <source>
        <dbReference type="ARBA" id="ARBA00022448"/>
    </source>
</evidence>
<evidence type="ECO:0000256" key="6">
    <source>
        <dbReference type="ARBA" id="ARBA00022692"/>
    </source>
</evidence>
<evidence type="ECO:0000256" key="8">
    <source>
        <dbReference type="ARBA" id="ARBA00022840"/>
    </source>
</evidence>
<dbReference type="InterPro" id="IPR003439">
    <property type="entry name" value="ABC_transporter-like_ATP-bd"/>
</dbReference>
<evidence type="ECO:0000256" key="2">
    <source>
        <dbReference type="ARBA" id="ARBA00004202"/>
    </source>
</evidence>
<dbReference type="InterPro" id="IPR015856">
    <property type="entry name" value="ABC_transpr_CbiO/EcfA_su"/>
</dbReference>
<keyword evidence="4" id="KW-0813">Transport</keyword>
<keyword evidence="8 15" id="KW-0067">ATP-binding</keyword>
<evidence type="ECO:0000256" key="5">
    <source>
        <dbReference type="ARBA" id="ARBA00022475"/>
    </source>
</evidence>
<evidence type="ECO:0000256" key="10">
    <source>
        <dbReference type="ARBA" id="ARBA00022989"/>
    </source>
</evidence>
<gene>
    <name evidence="15" type="ORF">NZD86_16720</name>
</gene>
<evidence type="ECO:0000256" key="12">
    <source>
        <dbReference type="SAM" id="MobiDB-lite"/>
    </source>
</evidence>
<keyword evidence="10 13" id="KW-1133">Transmembrane helix</keyword>
<name>A0ABY6YZ82_9BACL</name>
<evidence type="ECO:0000256" key="1">
    <source>
        <dbReference type="ARBA" id="ARBA00004141"/>
    </source>
</evidence>
<keyword evidence="7" id="KW-0547">Nucleotide-binding</keyword>
<dbReference type="InterPro" id="IPR003593">
    <property type="entry name" value="AAA+_ATPase"/>
</dbReference>
<feature type="transmembrane region" description="Helical" evidence="13">
    <location>
        <begin position="770"/>
        <end position="789"/>
    </location>
</feature>
<keyword evidence="5" id="KW-1003">Cell membrane</keyword>
<evidence type="ECO:0000256" key="11">
    <source>
        <dbReference type="ARBA" id="ARBA00023136"/>
    </source>
</evidence>
<dbReference type="PANTHER" id="PTHR43553">
    <property type="entry name" value="HEAVY METAL TRANSPORTER"/>
    <property type="match status" value="1"/>
</dbReference>
<dbReference type="InterPro" id="IPR003339">
    <property type="entry name" value="ABC/ECF_trnsptr_transmembrane"/>
</dbReference>
<evidence type="ECO:0000256" key="3">
    <source>
        <dbReference type="ARBA" id="ARBA00005417"/>
    </source>
</evidence>
<keyword evidence="9" id="KW-1278">Translocase</keyword>
<dbReference type="EMBL" id="CP104064">
    <property type="protein sequence ID" value="WAH35896.1"/>
    <property type="molecule type" value="Genomic_DNA"/>
</dbReference>
<feature type="region of interest" description="Disordered" evidence="12">
    <location>
        <begin position="512"/>
        <end position="533"/>
    </location>
</feature>
<organism evidence="15 16">
    <name type="scientific">Alicyclobacillus dauci</name>
    <dbReference type="NCBI Taxonomy" id="1475485"/>
    <lineage>
        <taxon>Bacteria</taxon>
        <taxon>Bacillati</taxon>
        <taxon>Bacillota</taxon>
        <taxon>Bacilli</taxon>
        <taxon>Bacillales</taxon>
        <taxon>Alicyclobacillaceae</taxon>
        <taxon>Alicyclobacillus</taxon>
    </lineage>
</organism>
<keyword evidence="11 13" id="KW-0472">Membrane</keyword>
<dbReference type="RefSeq" id="WP_268043186.1">
    <property type="nucleotide sequence ID" value="NZ_CP104064.1"/>
</dbReference>
<feature type="domain" description="ABC transporter" evidence="14">
    <location>
        <begin position="17"/>
        <end position="250"/>
    </location>
</feature>
<evidence type="ECO:0000256" key="13">
    <source>
        <dbReference type="SAM" id="Phobius"/>
    </source>
</evidence>
<dbReference type="PROSITE" id="PS50893">
    <property type="entry name" value="ABC_TRANSPORTER_2"/>
    <property type="match status" value="2"/>
</dbReference>
<dbReference type="PROSITE" id="PS00211">
    <property type="entry name" value="ABC_TRANSPORTER_1"/>
    <property type="match status" value="1"/>
</dbReference>
<dbReference type="CDD" id="cd16914">
    <property type="entry name" value="EcfT"/>
    <property type="match status" value="1"/>
</dbReference>
<dbReference type="CDD" id="cd03225">
    <property type="entry name" value="ABC_cobalt_CbiO_domain1"/>
    <property type="match status" value="2"/>
</dbReference>
<keyword evidence="16" id="KW-1185">Reference proteome</keyword>
<evidence type="ECO:0000313" key="15">
    <source>
        <dbReference type="EMBL" id="WAH35896.1"/>
    </source>
</evidence>
<dbReference type="Pfam" id="PF02361">
    <property type="entry name" value="CbiQ"/>
    <property type="match status" value="1"/>
</dbReference>
<feature type="compositionally biased region" description="Polar residues" evidence="12">
    <location>
        <begin position="512"/>
        <end position="526"/>
    </location>
</feature>
<sequence>MNGIEKTKPTIMRSPVVSLDDVSVIYQGDDKPIIKNCTLQIGKGETVLVVGPSGSGKSTLAMAVAGLIPRSVDGVVQGDLHLDESLRVPGQIGYVFQDPDAQFCMLTVEDEVAFGLENLNIPRNEMPERIRRALDTVNLGHTLHEQHATFSGGTKQKLAIASALAMDAELLILDEPTANLDPLSTRQIYELIVKLRSSGQTMLVIEHKYEPLLPYVDKVVAFNEHGEIDTICSGSDWLHHRSKPVERASIGRKRTEGQATGRTTGLVVDAVPVVQLDHVGLKYGSKRIWHDVSMRLYGGEWVAIVGPNGAGKSSLIEVMAGLIKPDQGSVRLADRLVHQIPARERYESMAFGFQNPEYQFLFERVGDEMAGRIVGDDVPADVLRSLEEFGLQDHAGDSPYALSQGQKRRLAVGVMMRDDHDVYLFDEPTYGQDELSEAVILSRLDLLRGEGKTIVTVTHDMDMVRRFASRVIVLADGGIIFDGDVGALFTREDVLVRAHLLDDTREIAIDRSTANRSRPQAQQRGAMTSVDDGKRLESHDARRPGVPMWRIHPSVKLLTLLAISIVTLFANSFAQLGRLWIVVLIISFGLGWCSPWKMVKRLWLIVLLYGVYVWTFAANAAIPAGAKQIDWLWFHISAYGMWQGVLVSIRTFATVVLAYVFLETTDGTDFVESLSQTFKVTPKLSYGVMAGTSFIPRFQRELRTFRFARQVRGRQGWWLTRPVTYALPMLSQSIRLGERVAIAMEARGFYDAPAQQSTARTYFRRTPLSVWDGVFAVGAVALTVVLFVVRGR</sequence>
<dbReference type="GO" id="GO:0005524">
    <property type="term" value="F:ATP binding"/>
    <property type="evidence" value="ECO:0007669"/>
    <property type="project" value="UniProtKB-KW"/>
</dbReference>
<keyword evidence="6 13" id="KW-0812">Transmembrane</keyword>
<feature type="transmembrane region" description="Helical" evidence="13">
    <location>
        <begin position="642"/>
        <end position="662"/>
    </location>
</feature>
<dbReference type="SMART" id="SM00382">
    <property type="entry name" value="AAA"/>
    <property type="match status" value="2"/>
</dbReference>
<dbReference type="Gene3D" id="3.40.50.300">
    <property type="entry name" value="P-loop containing nucleotide triphosphate hydrolases"/>
    <property type="match status" value="2"/>
</dbReference>